<reference evidence="2 3" key="1">
    <citation type="submission" date="2024-10" db="EMBL/GenBank/DDBJ databases">
        <title>Updated reference genomes for cyclostephanoid diatoms.</title>
        <authorList>
            <person name="Roberts W.R."/>
            <person name="Alverson A.J."/>
        </authorList>
    </citation>
    <scope>NUCLEOTIDE SEQUENCE [LARGE SCALE GENOMIC DNA]</scope>
    <source>
        <strain evidence="2 3">AJA010-31</strain>
    </source>
</reference>
<feature type="region of interest" description="Disordered" evidence="1">
    <location>
        <begin position="1"/>
        <end position="22"/>
    </location>
</feature>
<dbReference type="AlphaFoldDB" id="A0ABD3Q9K8"/>
<evidence type="ECO:0000313" key="2">
    <source>
        <dbReference type="EMBL" id="KAL3797022.1"/>
    </source>
</evidence>
<protein>
    <submittedName>
        <fullName evidence="2">Uncharacterized protein</fullName>
    </submittedName>
</protein>
<gene>
    <name evidence="2" type="ORF">ACHAWO_006658</name>
</gene>
<dbReference type="Proteomes" id="UP001530400">
    <property type="component" value="Unassembled WGS sequence"/>
</dbReference>
<keyword evidence="3" id="KW-1185">Reference proteome</keyword>
<comment type="caution">
    <text evidence="2">The sequence shown here is derived from an EMBL/GenBank/DDBJ whole genome shotgun (WGS) entry which is preliminary data.</text>
</comment>
<organism evidence="2 3">
    <name type="scientific">Cyclotella atomus</name>
    <dbReference type="NCBI Taxonomy" id="382360"/>
    <lineage>
        <taxon>Eukaryota</taxon>
        <taxon>Sar</taxon>
        <taxon>Stramenopiles</taxon>
        <taxon>Ochrophyta</taxon>
        <taxon>Bacillariophyta</taxon>
        <taxon>Coscinodiscophyceae</taxon>
        <taxon>Thalassiosirophycidae</taxon>
        <taxon>Stephanodiscales</taxon>
        <taxon>Stephanodiscaceae</taxon>
        <taxon>Cyclotella</taxon>
    </lineage>
</organism>
<feature type="region of interest" description="Disordered" evidence="1">
    <location>
        <begin position="34"/>
        <end position="54"/>
    </location>
</feature>
<evidence type="ECO:0000256" key="1">
    <source>
        <dbReference type="SAM" id="MobiDB-lite"/>
    </source>
</evidence>
<name>A0ABD3Q9K8_9STRA</name>
<proteinExistence type="predicted"/>
<sequence>MRVYTRRTGRGKRINSQPQPQSFVQKVADSIGLLNSPNKGSFPHGNVVKSDSQDSFEQPSLLSLTACSDEDNSVIPYE</sequence>
<accession>A0ABD3Q9K8</accession>
<feature type="compositionally biased region" description="Basic residues" evidence="1">
    <location>
        <begin position="1"/>
        <end position="13"/>
    </location>
</feature>
<evidence type="ECO:0000313" key="3">
    <source>
        <dbReference type="Proteomes" id="UP001530400"/>
    </source>
</evidence>
<dbReference type="EMBL" id="JALLPJ020000268">
    <property type="protein sequence ID" value="KAL3797022.1"/>
    <property type="molecule type" value="Genomic_DNA"/>
</dbReference>